<comment type="caution">
    <text evidence="4">The sequence shown here is derived from an EMBL/GenBank/DDBJ whole genome shotgun (WGS) entry which is preliminary data.</text>
</comment>
<name>A0ABU2GJG9_9EURY</name>
<gene>
    <name evidence="4" type="ORF">NDI76_19595</name>
</gene>
<dbReference type="InterPro" id="IPR058424">
    <property type="entry name" value="Primase-assoc_C"/>
</dbReference>
<dbReference type="Pfam" id="PF26416">
    <property type="entry name" value="DUF8111"/>
    <property type="match status" value="1"/>
</dbReference>
<evidence type="ECO:0000313" key="5">
    <source>
        <dbReference type="Proteomes" id="UP001257060"/>
    </source>
</evidence>
<evidence type="ECO:0000259" key="3">
    <source>
        <dbReference type="Pfam" id="PF26463"/>
    </source>
</evidence>
<dbReference type="EMBL" id="JAMQOP010000005">
    <property type="protein sequence ID" value="MDS0300955.1"/>
    <property type="molecule type" value="Genomic_DNA"/>
</dbReference>
<evidence type="ECO:0000313" key="4">
    <source>
        <dbReference type="EMBL" id="MDS0300955.1"/>
    </source>
</evidence>
<protein>
    <submittedName>
        <fullName evidence="4">Primase-associated protein</fullName>
    </submittedName>
</protein>
<sequence>MSTPTPVDDERTAYQVAALPLEYGSTRINQLFTRGYNRYIVDGEDQPDDLLNDLERFGTAAFKEDVRTNAADEPFVDEPGTLAVLATLTAICVKAHPKFEHAPPRKIQILYNIRELYVNNLASLLREFGDATLQQDIAEVLYAKDTSGESPHPGRVCTGITEMPEFGGGLYLEIPMVAASRNCLVYDADRRDAGTEDDREILTRVKDNRLYVPAGDFDEKYHAYAERAFKKLLRVQEDGLSEDQQVWLTTNESAITDRINRFMEAGHHERIWRNWDQGERTIRVLRRAINESADDVVQQDEFHTAKELYSAVTAYDTENNWEASITDWISSPSSLAKTLANHQSHSAVTIKRDGRVNQYRIGHPGSGSTQIDVDAIEDLFELPCMANMEERLHEKKPVRKDLYNFARMVMWLPQYQNSNLDEIVADLKDVFSRWPWYDEQVTDYQIRYEFTNTIDGNTPLPMNCDNDDMQRYCIGKDQCPYSIWGSLPFPDEMYNQVDEHAAGPTEQF</sequence>
<dbReference type="NCBIfam" id="NF038197">
    <property type="entry name" value="prim_adj_arch"/>
    <property type="match status" value="1"/>
</dbReference>
<organism evidence="4 5">
    <name type="scientific">Halogeometricum salsisoli</name>
    <dbReference type="NCBI Taxonomy" id="2950536"/>
    <lineage>
        <taxon>Archaea</taxon>
        <taxon>Methanobacteriati</taxon>
        <taxon>Methanobacteriota</taxon>
        <taxon>Stenosarchaea group</taxon>
        <taxon>Halobacteria</taxon>
        <taxon>Halobacteriales</taxon>
        <taxon>Haloferacaceae</taxon>
        <taxon>Halogeometricum</taxon>
    </lineage>
</organism>
<feature type="domain" description="Primase-associated C-terminal" evidence="1">
    <location>
        <begin position="385"/>
        <end position="501"/>
    </location>
</feature>
<feature type="domain" description="Primase-associated N-terminal" evidence="3">
    <location>
        <begin position="12"/>
        <end position="265"/>
    </location>
</feature>
<dbReference type="Pfam" id="PF26463">
    <property type="entry name" value="DUF8140"/>
    <property type="match status" value="1"/>
</dbReference>
<dbReference type="InterPro" id="IPR058453">
    <property type="entry name" value="Primase-assoc_N"/>
</dbReference>
<dbReference type="InterPro" id="IPR058990">
    <property type="entry name" value="WH_Primase-assoc"/>
</dbReference>
<dbReference type="RefSeq" id="WP_310925876.1">
    <property type="nucleotide sequence ID" value="NZ_JAMQOP010000005.1"/>
</dbReference>
<reference evidence="4 5" key="1">
    <citation type="submission" date="2022-06" db="EMBL/GenBank/DDBJ databases">
        <title>Halogeometricum sp. a new haloarchaeum isolate from saline soil.</title>
        <authorList>
            <person name="Strakova D."/>
            <person name="Galisteo C."/>
            <person name="Sanchez-Porro C."/>
            <person name="Ventosa A."/>
        </authorList>
    </citation>
    <scope>NUCLEOTIDE SEQUENCE [LARGE SCALE GENOMIC DNA]</scope>
    <source>
        <strain evidence="4 5">S1BR25-6</strain>
    </source>
</reference>
<proteinExistence type="predicted"/>
<dbReference type="InterPro" id="IPR058989">
    <property type="entry name" value="Primase-assoc"/>
</dbReference>
<evidence type="ECO:0000259" key="2">
    <source>
        <dbReference type="Pfam" id="PF26462"/>
    </source>
</evidence>
<evidence type="ECO:0000259" key="1">
    <source>
        <dbReference type="Pfam" id="PF26416"/>
    </source>
</evidence>
<dbReference type="Proteomes" id="UP001257060">
    <property type="component" value="Unassembled WGS sequence"/>
</dbReference>
<accession>A0ABU2GJG9</accession>
<dbReference type="Pfam" id="PF26462">
    <property type="entry name" value="WH_Halo_primase"/>
    <property type="match status" value="1"/>
</dbReference>
<feature type="domain" description="Primase-associated winged helix" evidence="2">
    <location>
        <begin position="278"/>
        <end position="361"/>
    </location>
</feature>
<keyword evidence="5" id="KW-1185">Reference proteome</keyword>